<dbReference type="SUPFAM" id="SSF56219">
    <property type="entry name" value="DNase I-like"/>
    <property type="match status" value="1"/>
</dbReference>
<dbReference type="PANTHER" id="PTHR33395">
    <property type="entry name" value="TRANSCRIPTASE, PUTATIVE-RELATED-RELATED"/>
    <property type="match status" value="1"/>
</dbReference>
<evidence type="ECO:0000256" key="1">
    <source>
        <dbReference type="SAM" id="Phobius"/>
    </source>
</evidence>
<accession>A0AAU9UFX9</accession>
<dbReference type="Gene3D" id="3.60.10.10">
    <property type="entry name" value="Endonuclease/exonuclease/phosphatase"/>
    <property type="match status" value="1"/>
</dbReference>
<evidence type="ECO:0000313" key="2">
    <source>
        <dbReference type="EMBL" id="CAH2095705.1"/>
    </source>
</evidence>
<protein>
    <recommendedName>
        <fullName evidence="4">Endonuclease/exonuclease/phosphatase domain-containing protein</fullName>
    </recommendedName>
</protein>
<dbReference type="GO" id="GO:0031012">
    <property type="term" value="C:extracellular matrix"/>
    <property type="evidence" value="ECO:0007669"/>
    <property type="project" value="TreeGrafter"/>
</dbReference>
<proteinExistence type="predicted"/>
<keyword evidence="1" id="KW-0812">Transmembrane</keyword>
<name>A0AAU9UFX9_EUPED</name>
<evidence type="ECO:0000313" key="3">
    <source>
        <dbReference type="Proteomes" id="UP001153954"/>
    </source>
</evidence>
<reference evidence="2" key="1">
    <citation type="submission" date="2022-03" db="EMBL/GenBank/DDBJ databases">
        <authorList>
            <person name="Tunstrom K."/>
        </authorList>
    </citation>
    <scope>NUCLEOTIDE SEQUENCE</scope>
</reference>
<gene>
    <name evidence="2" type="ORF">EEDITHA_LOCUS11127</name>
</gene>
<evidence type="ECO:0008006" key="4">
    <source>
        <dbReference type="Google" id="ProtNLM"/>
    </source>
</evidence>
<dbReference type="GO" id="GO:0007508">
    <property type="term" value="P:larval heart development"/>
    <property type="evidence" value="ECO:0007669"/>
    <property type="project" value="TreeGrafter"/>
</dbReference>
<dbReference type="GO" id="GO:0061343">
    <property type="term" value="P:cell adhesion involved in heart morphogenesis"/>
    <property type="evidence" value="ECO:0007669"/>
    <property type="project" value="TreeGrafter"/>
</dbReference>
<keyword evidence="1" id="KW-1133">Transmembrane helix</keyword>
<keyword evidence="1" id="KW-0472">Membrane</keyword>
<dbReference type="InterPro" id="IPR036691">
    <property type="entry name" value="Endo/exonu/phosph_ase_sf"/>
</dbReference>
<comment type="caution">
    <text evidence="2">The sequence shown here is derived from an EMBL/GenBank/DDBJ whole genome shotgun (WGS) entry which is preliminary data.</text>
</comment>
<keyword evidence="3" id="KW-1185">Reference proteome</keyword>
<dbReference type="PANTHER" id="PTHR33395:SF22">
    <property type="entry name" value="REVERSE TRANSCRIPTASE DOMAIN-CONTAINING PROTEIN"/>
    <property type="match status" value="1"/>
</dbReference>
<dbReference type="Proteomes" id="UP001153954">
    <property type="component" value="Unassembled WGS sequence"/>
</dbReference>
<dbReference type="AlphaFoldDB" id="A0AAU9UFX9"/>
<feature type="transmembrane region" description="Helical" evidence="1">
    <location>
        <begin position="21"/>
        <end position="40"/>
    </location>
</feature>
<dbReference type="EMBL" id="CAKOGL010000015">
    <property type="protein sequence ID" value="CAH2095705.1"/>
    <property type="molecule type" value="Genomic_DNA"/>
</dbReference>
<organism evidence="2 3">
    <name type="scientific">Euphydryas editha</name>
    <name type="common">Edith's checkerspot</name>
    <dbReference type="NCBI Taxonomy" id="104508"/>
    <lineage>
        <taxon>Eukaryota</taxon>
        <taxon>Metazoa</taxon>
        <taxon>Ecdysozoa</taxon>
        <taxon>Arthropoda</taxon>
        <taxon>Hexapoda</taxon>
        <taxon>Insecta</taxon>
        <taxon>Pterygota</taxon>
        <taxon>Neoptera</taxon>
        <taxon>Endopterygota</taxon>
        <taxon>Lepidoptera</taxon>
        <taxon>Glossata</taxon>
        <taxon>Ditrysia</taxon>
        <taxon>Papilionoidea</taxon>
        <taxon>Nymphalidae</taxon>
        <taxon>Nymphalinae</taxon>
        <taxon>Euphydryas</taxon>
    </lineage>
</organism>
<sequence length="434" mass="50512">MKRDSFRRLSFIFVCWHTKNALDFFVYCIFWHIGGVLIALRREFQVVSSENITFNNFSAETVTVTVRLKHSRLLKIYCCYFPHCPQQEESEAHLFDTVSNSIIESPNDVYLIVGDFNISNGIWHQVHNYSELTDSSRDSLVSALRNFLCFSDFKQYNTIKNCNGRLLDLVLCGTDCVVSKSSNPLLDEDRYHPALEIDSLLVRPNILRSPSRIIRLYHRADSEAIIRSLGEIDWIKRFHNLDIEAATTSFYDTIFNIIDKYIPSKVVHQSRKYPVWYNGPLIKIIKEKLKFHRKWKTYCRVSDYDTFVLLRERQKRVEVDCYNTYIDRAEREISRNSKYFWTFLKSRKEESNDLPGHMSFGGTSSSNGEEICNMFNSYFQSAFEPEISVNGVLPDSQPYVDLCTIELSVSIVEKYLKNLSVDKGVGPDALPPVF</sequence>